<evidence type="ECO:0000259" key="2">
    <source>
        <dbReference type="PROSITE" id="PS50887"/>
    </source>
</evidence>
<dbReference type="SMART" id="SM00091">
    <property type="entry name" value="PAS"/>
    <property type="match status" value="2"/>
</dbReference>
<dbReference type="InterPro" id="IPR035965">
    <property type="entry name" value="PAS-like_dom_sf"/>
</dbReference>
<organism evidence="3 4">
    <name type="scientific">Gordonibacter faecis</name>
    <dbReference type="NCBI Taxonomy" id="3047475"/>
    <lineage>
        <taxon>Bacteria</taxon>
        <taxon>Bacillati</taxon>
        <taxon>Actinomycetota</taxon>
        <taxon>Coriobacteriia</taxon>
        <taxon>Eggerthellales</taxon>
        <taxon>Eggerthellaceae</taxon>
        <taxon>Gordonibacter</taxon>
    </lineage>
</organism>
<evidence type="ECO:0000259" key="1">
    <source>
        <dbReference type="PROSITE" id="PS50112"/>
    </source>
</evidence>
<dbReference type="RefSeq" id="WP_283831846.1">
    <property type="nucleotide sequence ID" value="NZ_JASJEU010000013.1"/>
</dbReference>
<feature type="domain" description="PAS" evidence="1">
    <location>
        <begin position="145"/>
        <end position="190"/>
    </location>
</feature>
<dbReference type="InterPro" id="IPR052155">
    <property type="entry name" value="Biofilm_reg_signaling"/>
</dbReference>
<proteinExistence type="predicted"/>
<dbReference type="Gene3D" id="3.30.70.270">
    <property type="match status" value="1"/>
</dbReference>
<dbReference type="CDD" id="cd01949">
    <property type="entry name" value="GGDEF"/>
    <property type="match status" value="1"/>
</dbReference>
<dbReference type="Pfam" id="PF08448">
    <property type="entry name" value="PAS_4"/>
    <property type="match status" value="2"/>
</dbReference>
<dbReference type="SUPFAM" id="SSF55073">
    <property type="entry name" value="Nucleotide cyclase"/>
    <property type="match status" value="1"/>
</dbReference>
<comment type="caution">
    <text evidence="3">The sequence shown here is derived from an EMBL/GenBank/DDBJ whole genome shotgun (WGS) entry which is preliminary data.</text>
</comment>
<dbReference type="Proteomes" id="UP001232750">
    <property type="component" value="Unassembled WGS sequence"/>
</dbReference>
<dbReference type="Gene3D" id="3.30.450.20">
    <property type="entry name" value="PAS domain"/>
    <property type="match status" value="2"/>
</dbReference>
<evidence type="ECO:0000313" key="3">
    <source>
        <dbReference type="EMBL" id="MDJ1650496.1"/>
    </source>
</evidence>
<protein>
    <submittedName>
        <fullName evidence="3">Diguanylate cyclase</fullName>
        <ecNumber evidence="3">2.7.7.65</ecNumber>
    </submittedName>
</protein>
<reference evidence="3 4" key="1">
    <citation type="submission" date="2023-05" db="EMBL/GenBank/DDBJ databases">
        <title>Gordonibacter KGMB12511T sp. nov., isolated from faeces of healthy Korean.</title>
        <authorList>
            <person name="Kim H.S."/>
            <person name="Kim J.-S."/>
            <person name="Suh M.K."/>
            <person name="Eom M.K."/>
            <person name="Do H.E."/>
            <person name="Lee J.-S."/>
        </authorList>
    </citation>
    <scope>NUCLEOTIDE SEQUENCE [LARGE SCALE GENOMIC DNA]</scope>
    <source>
        <strain evidence="3 4">KGMB12511</strain>
    </source>
</reference>
<dbReference type="SMART" id="SM00267">
    <property type="entry name" value="GGDEF"/>
    <property type="match status" value="1"/>
</dbReference>
<dbReference type="InterPro" id="IPR000014">
    <property type="entry name" value="PAS"/>
</dbReference>
<dbReference type="PROSITE" id="PS50887">
    <property type="entry name" value="GGDEF"/>
    <property type="match status" value="1"/>
</dbReference>
<dbReference type="InterPro" id="IPR029787">
    <property type="entry name" value="Nucleotide_cyclase"/>
</dbReference>
<dbReference type="InterPro" id="IPR043128">
    <property type="entry name" value="Rev_trsase/Diguanyl_cyclase"/>
</dbReference>
<dbReference type="PANTHER" id="PTHR44757:SF2">
    <property type="entry name" value="BIOFILM ARCHITECTURE MAINTENANCE PROTEIN MBAA"/>
    <property type="match status" value="1"/>
</dbReference>
<name>A0ABT7DLU4_9ACTN</name>
<keyword evidence="3" id="KW-0808">Transferase</keyword>
<gene>
    <name evidence="3" type="ORF">QNJ86_06765</name>
</gene>
<evidence type="ECO:0000313" key="4">
    <source>
        <dbReference type="Proteomes" id="UP001232750"/>
    </source>
</evidence>
<dbReference type="InterPro" id="IPR013656">
    <property type="entry name" value="PAS_4"/>
</dbReference>
<dbReference type="EMBL" id="JASJEU010000013">
    <property type="protein sequence ID" value="MDJ1650496.1"/>
    <property type="molecule type" value="Genomic_DNA"/>
</dbReference>
<feature type="domain" description="PAS" evidence="1">
    <location>
        <begin position="269"/>
        <end position="313"/>
    </location>
</feature>
<keyword evidence="3" id="KW-0548">Nucleotidyltransferase</keyword>
<sequence length="546" mass="61583">MYLKSLRITIFGIDRSVEQTVRNCAPLDRFEHVITVRPTLDAEAFCRCDIAIIDARAPEGVSTDVAPLIPSIHLASLVERQRACWSGFFRAVVVIADERMVSTWTAADYELIDVLWIAPLDEARLAFEFARIQNAAKRDADLDLARQYLDTAIDSIPELVWFKDASGSHVKVNDAFCETVGKTKAQVEGRGHYYIWDITPDEYAQGEYVCLESEEETMRARRTCLFDEQVKTKAGMRQFKTYKSPLFDYDGSVMGTVGVAHDVTNLSNIETELEIFINSMPYAVVVLDLENRILNMNGHAEDYFAIRREEALGGEFDHWRRVALGDDVVDTHDFADSSFFTATIRGARRTFEVNQRAIKDVFGNVTGQLRIYRDVTNERELEERVVIAARTDYLTGLYNRRYFYEYLEKQRDGKSITLIAFDLDNFKSINDQFGHAAGDEALVHAADTLREAFPEGFVVRWGGDEFVVALLGVVALDETERLVHDVLEEFQRYSAAGGSWRLAASAGIAATDDASLSIDVLIKRSDEALYQAKREGSAVRLAAEEA</sequence>
<dbReference type="NCBIfam" id="TIGR00229">
    <property type="entry name" value="sensory_box"/>
    <property type="match status" value="2"/>
</dbReference>
<dbReference type="PANTHER" id="PTHR44757">
    <property type="entry name" value="DIGUANYLATE CYCLASE DGCP"/>
    <property type="match status" value="1"/>
</dbReference>
<dbReference type="EC" id="2.7.7.65" evidence="3"/>
<keyword evidence="4" id="KW-1185">Reference proteome</keyword>
<accession>A0ABT7DLU4</accession>
<dbReference type="NCBIfam" id="TIGR00254">
    <property type="entry name" value="GGDEF"/>
    <property type="match status" value="1"/>
</dbReference>
<dbReference type="SUPFAM" id="SSF55785">
    <property type="entry name" value="PYP-like sensor domain (PAS domain)"/>
    <property type="match status" value="2"/>
</dbReference>
<dbReference type="GO" id="GO:0052621">
    <property type="term" value="F:diguanylate cyclase activity"/>
    <property type="evidence" value="ECO:0007669"/>
    <property type="project" value="UniProtKB-EC"/>
</dbReference>
<feature type="domain" description="GGDEF" evidence="2">
    <location>
        <begin position="414"/>
        <end position="545"/>
    </location>
</feature>
<dbReference type="Pfam" id="PF00990">
    <property type="entry name" value="GGDEF"/>
    <property type="match status" value="1"/>
</dbReference>
<dbReference type="InterPro" id="IPR000160">
    <property type="entry name" value="GGDEF_dom"/>
</dbReference>
<dbReference type="PROSITE" id="PS50112">
    <property type="entry name" value="PAS"/>
    <property type="match status" value="2"/>
</dbReference>